<evidence type="ECO:0000256" key="2">
    <source>
        <dbReference type="SAM" id="Phobius"/>
    </source>
</evidence>
<dbReference type="Proteomes" id="UP000271624">
    <property type="component" value="Unassembled WGS sequence"/>
</dbReference>
<proteinExistence type="predicted"/>
<evidence type="ECO:0008006" key="5">
    <source>
        <dbReference type="Google" id="ProtNLM"/>
    </source>
</evidence>
<name>A0A433UN03_9CYAN</name>
<feature type="transmembrane region" description="Helical" evidence="2">
    <location>
        <begin position="7"/>
        <end position="29"/>
    </location>
</feature>
<protein>
    <recommendedName>
        <fullName evidence="5">OmpA-like domain-containing protein</fullName>
    </recommendedName>
</protein>
<keyword evidence="4" id="KW-1185">Reference proteome</keyword>
<keyword evidence="2" id="KW-0472">Membrane</keyword>
<accession>A0A433UN03</accession>
<dbReference type="RefSeq" id="WP_145837749.1">
    <property type="nucleotide sequence ID" value="NZ_VLKB01000010.1"/>
</dbReference>
<reference evidence="3" key="2">
    <citation type="journal article" date="2019" name="Genome Biol. Evol.">
        <title>Day and night: Metabolic profiles and evolutionary relationships of six axenic non-marine cyanobacteria.</title>
        <authorList>
            <person name="Will S.E."/>
            <person name="Henke P."/>
            <person name="Boedeker C."/>
            <person name="Huang S."/>
            <person name="Brinkmann H."/>
            <person name="Rohde M."/>
            <person name="Jarek M."/>
            <person name="Friedl T."/>
            <person name="Seufert S."/>
            <person name="Schumacher M."/>
            <person name="Overmann J."/>
            <person name="Neumann-Schaal M."/>
            <person name="Petersen J."/>
        </authorList>
    </citation>
    <scope>NUCLEOTIDE SEQUENCE [LARGE SCALE GENOMIC DNA]</scope>
    <source>
        <strain evidence="3">PCC 7102</strain>
    </source>
</reference>
<organism evidence="3 4">
    <name type="scientific">Dulcicalothrix desertica PCC 7102</name>
    <dbReference type="NCBI Taxonomy" id="232991"/>
    <lineage>
        <taxon>Bacteria</taxon>
        <taxon>Bacillati</taxon>
        <taxon>Cyanobacteriota</taxon>
        <taxon>Cyanophyceae</taxon>
        <taxon>Nostocales</taxon>
        <taxon>Calotrichaceae</taxon>
        <taxon>Dulcicalothrix</taxon>
    </lineage>
</organism>
<dbReference type="InterPro" id="IPR036737">
    <property type="entry name" value="OmpA-like_sf"/>
</dbReference>
<comment type="caution">
    <text evidence="3">The sequence shown here is derived from an EMBL/GenBank/DDBJ whole genome shotgun (WGS) entry which is preliminary data.</text>
</comment>
<dbReference type="EMBL" id="RSCL01000043">
    <property type="protein sequence ID" value="RUS95227.1"/>
    <property type="molecule type" value="Genomic_DNA"/>
</dbReference>
<evidence type="ECO:0000313" key="3">
    <source>
        <dbReference type="EMBL" id="RUS95227.1"/>
    </source>
</evidence>
<feature type="region of interest" description="Disordered" evidence="1">
    <location>
        <begin position="40"/>
        <end position="78"/>
    </location>
</feature>
<reference evidence="3" key="1">
    <citation type="submission" date="2018-12" db="EMBL/GenBank/DDBJ databases">
        <authorList>
            <person name="Will S."/>
            <person name="Neumann-Schaal M."/>
            <person name="Henke P."/>
        </authorList>
    </citation>
    <scope>NUCLEOTIDE SEQUENCE</scope>
    <source>
        <strain evidence="3">PCC 7102</strain>
    </source>
</reference>
<dbReference type="Gene3D" id="3.30.1330.60">
    <property type="entry name" value="OmpA-like domain"/>
    <property type="match status" value="1"/>
</dbReference>
<feature type="compositionally biased region" description="Low complexity" evidence="1">
    <location>
        <begin position="63"/>
        <end position="74"/>
    </location>
</feature>
<gene>
    <name evidence="3" type="ORF">DSM106972_091040</name>
</gene>
<dbReference type="AlphaFoldDB" id="A0A433UN03"/>
<evidence type="ECO:0000256" key="1">
    <source>
        <dbReference type="SAM" id="MobiDB-lite"/>
    </source>
</evidence>
<keyword evidence="2" id="KW-0812">Transmembrane</keyword>
<keyword evidence="2" id="KW-1133">Transmembrane helix</keyword>
<evidence type="ECO:0000313" key="4">
    <source>
        <dbReference type="Proteomes" id="UP000271624"/>
    </source>
</evidence>
<sequence>MSMRESSIGIVIALLVTFGLGAGSIWWAYQFGFGTNSNSVQSLTDSTPSTTAPSEAQLPVEQTPTPTATPTLTPTPQPVKKVENIQKLPIQEEVKFVIDTILLTPEGREALEQLADTAVKYNSQDVVIRINVGVGESELSQTLASNRGQEIAGILRDKGFAKKIIISKRNNVNYNKATRNKPIEVSIVKAG</sequence>
<feature type="compositionally biased region" description="Polar residues" evidence="1">
    <location>
        <begin position="40"/>
        <end position="54"/>
    </location>
</feature>
<dbReference type="OrthoDB" id="517431at2"/>
<dbReference type="SUPFAM" id="SSF103088">
    <property type="entry name" value="OmpA-like"/>
    <property type="match status" value="1"/>
</dbReference>